<evidence type="ECO:0000313" key="18">
    <source>
        <dbReference type="EMBL" id="MDT7042633.1"/>
    </source>
</evidence>
<dbReference type="Pfam" id="PF00271">
    <property type="entry name" value="Helicase_C"/>
    <property type="match status" value="1"/>
</dbReference>
<keyword evidence="11" id="KW-0413">Isomerase</keyword>
<proteinExistence type="inferred from homology"/>
<sequence>MPTSPLIGREPLEYLRGLLARLNRPIELAHRQGGAKKAKIKNLETFITGQIVQALGEVVFPRKIESELLALRALFQNDTKVTLPNELNQLIQARRILDRISFSIKDIPKVEKSVELSPASQTARSCSNAREVDPSTSQGHRPLHEVSIRYAKGVGPKRALLLEKLGIRTIEDALWVLPWRYEDRSVISSIFTLVAGERATVSGVVDRTTLRRIPRRNMTLVSVFVRDETGVIEVVFFNQPYLEKTFQSGMRVVLSGLVSVAPGRRAHWQMRSPQFEVVDPEEDGLLHVGRIVPVYHETKGLTSRHLRRMMQGLLEEYHYQFQEILPLSLRQRYQWPTMSEAMRLVHFPEEHIDLNELNGWQTPAHRRLAFEECFVLQVALAIRQMTNQKETPGIAFTPATPLVAQLHKQLPFPLTKAQTRVIHEIQQDMVKPSPMNRLIQGDVGSGKTIVALNAMLIAVGSGYQAALMVPTEILAEQHYLNLQKYVADLGVKMARVSGGLSTKEREKVYEQITSGEVQLIVGTHALLEETVQFAKLGLVVVDEQHKFGVLQRGTLRTKGIHPDVIVMTATPIPRTLAMTVYGDLDVSVIDEMPPGRKPIQTRVFRQSSRSRAYSLIRKQIESGRQAYIVYPLVEESEKTDLEAATQAAARLQKEEFPFYTIGLLHGRMKSEEKAQVMAAFKEGFLQVLVATTVIEVGLDIPNATVMAIEHADRFGLAQLHQLRGRVGRGDHQSFCLLISSARSKAGAMEPDTTEEFSQRKDVKFAPELPLGIQETWAARNTASVTQSAQQRLKAMVNCSDGFAIAEQDLLIRGPGEFLGTRQWGIPEFRVADLVRDSQLLEQARDEAFLLVQQDPHLSLPEHQELKTAMLRRWQKKLELGSIG</sequence>
<evidence type="ECO:0000256" key="14">
    <source>
        <dbReference type="ARBA" id="ARBA00048988"/>
    </source>
</evidence>
<evidence type="ECO:0000256" key="4">
    <source>
        <dbReference type="ARBA" id="ARBA00022763"/>
    </source>
</evidence>
<evidence type="ECO:0000256" key="9">
    <source>
        <dbReference type="ARBA" id="ARBA00023172"/>
    </source>
</evidence>
<evidence type="ECO:0000256" key="13">
    <source>
        <dbReference type="ARBA" id="ARBA00034808"/>
    </source>
</evidence>
<dbReference type="NCBIfam" id="NF008165">
    <property type="entry name" value="PRK10917.1-3"/>
    <property type="match status" value="1"/>
</dbReference>
<dbReference type="GO" id="GO:0003678">
    <property type="term" value="F:DNA helicase activity"/>
    <property type="evidence" value="ECO:0007669"/>
    <property type="project" value="UniProtKB-EC"/>
</dbReference>
<dbReference type="CDD" id="cd17992">
    <property type="entry name" value="DEXHc_RecG"/>
    <property type="match status" value="1"/>
</dbReference>
<dbReference type="NCBIfam" id="NF008168">
    <property type="entry name" value="PRK10917.2-2"/>
    <property type="match status" value="1"/>
</dbReference>
<dbReference type="InterPro" id="IPR012340">
    <property type="entry name" value="NA-bd_OB-fold"/>
</dbReference>
<dbReference type="Gene3D" id="2.40.50.140">
    <property type="entry name" value="Nucleic acid-binding proteins"/>
    <property type="match status" value="1"/>
</dbReference>
<dbReference type="SMART" id="SM00487">
    <property type="entry name" value="DEXDc"/>
    <property type="match status" value="1"/>
</dbReference>
<keyword evidence="7 15" id="KW-0067">ATP-binding</keyword>
<evidence type="ECO:0000256" key="5">
    <source>
        <dbReference type="ARBA" id="ARBA00022801"/>
    </source>
</evidence>
<dbReference type="CDD" id="cd04488">
    <property type="entry name" value="RecG_wedge_OBF"/>
    <property type="match status" value="1"/>
</dbReference>
<dbReference type="EC" id="5.6.2.4" evidence="13 15"/>
<dbReference type="Proteomes" id="UP001250932">
    <property type="component" value="Unassembled WGS sequence"/>
</dbReference>
<dbReference type="InterPro" id="IPR033454">
    <property type="entry name" value="RecG_wedge"/>
</dbReference>
<reference evidence="18 19" key="1">
    <citation type="journal article" date="2023" name="ISME J.">
        <title>Cultivation and genomic characterization of novel and ubiquitous marine nitrite-oxidizing bacteria from the Nitrospirales.</title>
        <authorList>
            <person name="Mueller A.J."/>
            <person name="Daebeler A."/>
            <person name="Herbold C.W."/>
            <person name="Kirkegaard R.H."/>
            <person name="Daims H."/>
        </authorList>
    </citation>
    <scope>NUCLEOTIDE SEQUENCE [LARGE SCALE GENOMIC DNA]</scope>
    <source>
        <strain evidence="18 19">EB</strain>
    </source>
</reference>
<comment type="function">
    <text evidence="15">Plays a critical role in recombination and DNA repair. Helps process Holliday junction intermediates to mature products by catalyzing branch migration. Has replication fork regression activity, unwinds stalled or blocked replication forks to make a HJ that can be resolved. Has a DNA unwinding activity characteristic of a DNA helicase with 3'-5' polarity.</text>
</comment>
<dbReference type="PANTHER" id="PTHR47964">
    <property type="entry name" value="ATP-DEPENDENT DNA HELICASE HOMOLOG RECG, CHLOROPLASTIC"/>
    <property type="match status" value="1"/>
</dbReference>
<evidence type="ECO:0000256" key="12">
    <source>
        <dbReference type="ARBA" id="ARBA00034617"/>
    </source>
</evidence>
<feature type="domain" description="Helicase ATP-binding" evidence="16">
    <location>
        <begin position="428"/>
        <end position="589"/>
    </location>
</feature>
<comment type="catalytic activity">
    <reaction evidence="14 15">
        <text>ATP + H2O = ADP + phosphate + H(+)</text>
        <dbReference type="Rhea" id="RHEA:13065"/>
        <dbReference type="ChEBI" id="CHEBI:15377"/>
        <dbReference type="ChEBI" id="CHEBI:15378"/>
        <dbReference type="ChEBI" id="CHEBI:30616"/>
        <dbReference type="ChEBI" id="CHEBI:43474"/>
        <dbReference type="ChEBI" id="CHEBI:456216"/>
        <dbReference type="EC" id="5.6.2.4"/>
    </reaction>
</comment>
<dbReference type="Pfam" id="PF19833">
    <property type="entry name" value="RecG_dom3_C"/>
    <property type="match status" value="1"/>
</dbReference>
<keyword evidence="4 15" id="KW-0227">DNA damage</keyword>
<dbReference type="InterPro" id="IPR047112">
    <property type="entry name" value="RecG/Mfd"/>
</dbReference>
<keyword evidence="8" id="KW-0238">DNA-binding</keyword>
<keyword evidence="5 15" id="KW-0378">Hydrolase</keyword>
<dbReference type="PROSITE" id="PS51194">
    <property type="entry name" value="HELICASE_CTER"/>
    <property type="match status" value="1"/>
</dbReference>
<evidence type="ECO:0000256" key="1">
    <source>
        <dbReference type="ARBA" id="ARBA00007504"/>
    </source>
</evidence>
<gene>
    <name evidence="18" type="primary">recG</name>
    <name evidence="18" type="ORF">PPG34_09745</name>
</gene>
<evidence type="ECO:0000256" key="3">
    <source>
        <dbReference type="ARBA" id="ARBA00022741"/>
    </source>
</evidence>
<evidence type="ECO:0000256" key="8">
    <source>
        <dbReference type="ARBA" id="ARBA00023125"/>
    </source>
</evidence>
<dbReference type="InterPro" id="IPR004609">
    <property type="entry name" value="ATP-dep_DNA_helicase_RecG"/>
</dbReference>
<comment type="caution">
    <text evidence="18">The sequence shown here is derived from an EMBL/GenBank/DDBJ whole genome shotgun (WGS) entry which is preliminary data.</text>
</comment>
<evidence type="ECO:0000256" key="6">
    <source>
        <dbReference type="ARBA" id="ARBA00022806"/>
    </source>
</evidence>
<dbReference type="Pfam" id="PF00270">
    <property type="entry name" value="DEAD"/>
    <property type="match status" value="1"/>
</dbReference>
<organism evidence="18 19">
    <name type="scientific">Candidatus Nitronereus thalassa</name>
    <dbReference type="NCBI Taxonomy" id="3020898"/>
    <lineage>
        <taxon>Bacteria</taxon>
        <taxon>Pseudomonadati</taxon>
        <taxon>Nitrospirota</taxon>
        <taxon>Nitrospiria</taxon>
        <taxon>Nitrospirales</taxon>
        <taxon>Nitrospiraceae</taxon>
        <taxon>Candidatus Nitronereus</taxon>
    </lineage>
</organism>
<dbReference type="PROSITE" id="PS51192">
    <property type="entry name" value="HELICASE_ATP_BIND_1"/>
    <property type="match status" value="1"/>
</dbReference>
<dbReference type="Gene3D" id="3.40.50.300">
    <property type="entry name" value="P-loop containing nucleotide triphosphate hydrolases"/>
    <property type="match status" value="2"/>
</dbReference>
<evidence type="ECO:0000256" key="2">
    <source>
        <dbReference type="ARBA" id="ARBA00017846"/>
    </source>
</evidence>
<evidence type="ECO:0000313" key="19">
    <source>
        <dbReference type="Proteomes" id="UP001250932"/>
    </source>
</evidence>
<dbReference type="InterPro" id="IPR045562">
    <property type="entry name" value="RecG_dom3_C"/>
</dbReference>
<keyword evidence="10 15" id="KW-0234">DNA repair</keyword>
<keyword evidence="19" id="KW-1185">Reference proteome</keyword>
<evidence type="ECO:0000256" key="15">
    <source>
        <dbReference type="RuleBase" id="RU363016"/>
    </source>
</evidence>
<evidence type="ECO:0000256" key="11">
    <source>
        <dbReference type="ARBA" id="ARBA00023235"/>
    </source>
</evidence>
<name>A0ABU3K8B7_9BACT</name>
<dbReference type="PANTHER" id="PTHR47964:SF1">
    <property type="entry name" value="ATP-DEPENDENT DNA HELICASE HOMOLOG RECG, CHLOROPLASTIC"/>
    <property type="match status" value="1"/>
</dbReference>
<dbReference type="InterPro" id="IPR011545">
    <property type="entry name" value="DEAD/DEAH_box_helicase_dom"/>
</dbReference>
<dbReference type="InterPro" id="IPR001650">
    <property type="entry name" value="Helicase_C-like"/>
</dbReference>
<dbReference type="RefSeq" id="WP_313833069.1">
    <property type="nucleotide sequence ID" value="NZ_JAQOUE010000001.1"/>
</dbReference>
<dbReference type="SUPFAM" id="SSF50249">
    <property type="entry name" value="Nucleic acid-binding proteins"/>
    <property type="match status" value="1"/>
</dbReference>
<keyword evidence="6 15" id="KW-0347">Helicase</keyword>
<evidence type="ECO:0000256" key="10">
    <source>
        <dbReference type="ARBA" id="ARBA00023204"/>
    </source>
</evidence>
<dbReference type="GO" id="GO:0016787">
    <property type="term" value="F:hydrolase activity"/>
    <property type="evidence" value="ECO:0007669"/>
    <property type="project" value="UniProtKB-KW"/>
</dbReference>
<evidence type="ECO:0000256" key="7">
    <source>
        <dbReference type="ARBA" id="ARBA00022840"/>
    </source>
</evidence>
<keyword evidence="3 15" id="KW-0547">Nucleotide-binding</keyword>
<dbReference type="NCBIfam" id="TIGR00643">
    <property type="entry name" value="recG"/>
    <property type="match status" value="1"/>
</dbReference>
<dbReference type="InterPro" id="IPR014001">
    <property type="entry name" value="Helicase_ATP-bd"/>
</dbReference>
<comment type="similarity">
    <text evidence="1 15">Belongs to the helicase family. RecG subfamily.</text>
</comment>
<evidence type="ECO:0000259" key="17">
    <source>
        <dbReference type="PROSITE" id="PS51194"/>
    </source>
</evidence>
<dbReference type="EMBL" id="JAQOUE010000001">
    <property type="protein sequence ID" value="MDT7042633.1"/>
    <property type="molecule type" value="Genomic_DNA"/>
</dbReference>
<evidence type="ECO:0000259" key="16">
    <source>
        <dbReference type="PROSITE" id="PS51192"/>
    </source>
</evidence>
<dbReference type="Pfam" id="PF17191">
    <property type="entry name" value="RecG_wedge"/>
    <property type="match status" value="1"/>
</dbReference>
<comment type="catalytic activity">
    <reaction evidence="12 15">
        <text>Couples ATP hydrolysis with the unwinding of duplex DNA by translocating in the 3'-5' direction.</text>
        <dbReference type="EC" id="5.6.2.4"/>
    </reaction>
</comment>
<accession>A0ABU3K8B7</accession>
<protein>
    <recommendedName>
        <fullName evidence="2 15">ATP-dependent DNA helicase RecG</fullName>
        <ecNumber evidence="13 15">5.6.2.4</ecNumber>
    </recommendedName>
</protein>
<dbReference type="SUPFAM" id="SSF52540">
    <property type="entry name" value="P-loop containing nucleoside triphosphate hydrolases"/>
    <property type="match status" value="2"/>
</dbReference>
<dbReference type="InterPro" id="IPR027417">
    <property type="entry name" value="P-loop_NTPase"/>
</dbReference>
<keyword evidence="9 15" id="KW-0233">DNA recombination</keyword>
<feature type="domain" description="Helicase C-terminal" evidence="17">
    <location>
        <begin position="608"/>
        <end position="776"/>
    </location>
</feature>
<dbReference type="SMART" id="SM00490">
    <property type="entry name" value="HELICc"/>
    <property type="match status" value="1"/>
</dbReference>